<sequence length="908" mass="97660">MPRLILNGQAHDVPVGTLLLDALAAAGSPVPQLCHDVRLAPSGGCRLCLVAIDGQPLPQPACATRAEDGMVVHSHTPALEALRHSNLQLLAERYPASAVMANPQLPFHALLHQYHIQPGGKATGNGFRDDSHPYIGVDMDRCIHCQRCVRICDEVQGQFVWATWGRGEQTRIATAHGNSMLADGCVSCGACVDSCPSGALFDKPATAAQQWTRTTCGYCGVGCQMDAGSADGRVVAVRPAQHPVNCGHLCLKGRYGFEFNHAADRVTQPMIKQHGEWQPVGWDEALSFVANRLLAICGQHGPDAIGVLGSARASNEENYLAQKFARVVIGSNNVDCCARVCHTPSAKALKTMLGTGAATNHFDDIEQARTLLLCGCNPTENHPVIGARIKQAVRRGARLVVIDPRHTELAAMADVHLAVRPGHNVPLLNAMAATLIEEDLLDHDFIAARVTGYAELADFLRDYTPERVAAGCGVAATDIRAAARLYATQGPAMCLHGLGVTEHLQGTEGVMCLINLALLSGNLGKPGSGINPLRGQNNVQGAAHMGCDPVTLTGAQSFADAGERFAAHWGTPLPQSRGLDLLQMMDAARDGRLKALWAMGYDIYLTLANEAATAASLAQLELVIVQDLFLNETARRFGHVFLPAASFLEKDGTFMNADRRVQHIRQVVPPPGDALPDWQIICRLAAAMGQPAGFDFTDPQAVWDEIRALWPAGAGLNYARLAQESLHWPCPDEQHPGTPVLHGERFASSQTATLACIPFLPSSEQPDDDYPLLLVTGRVLTHFNAGTMSYRGRNALLRPSDTLDMAPADAARLGLQPGERVRIHSRYGSAVLPLNISDAQQAGQLFASFHHPDLLLNRLTSSVRDRLVHAPEYKLSAVRVEKLVHQGPSSPRIRQADLSSPPFETKSP</sequence>
<dbReference type="PROSITE" id="PS51669">
    <property type="entry name" value="4FE4S_MOW_BIS_MGD"/>
    <property type="match status" value="1"/>
</dbReference>
<dbReference type="Pfam" id="PF13510">
    <property type="entry name" value="Fer2_4"/>
    <property type="match status" value="1"/>
</dbReference>
<dbReference type="Gene3D" id="2.20.25.90">
    <property type="entry name" value="ADC-like domains"/>
    <property type="match status" value="1"/>
</dbReference>
<dbReference type="InterPro" id="IPR001041">
    <property type="entry name" value="2Fe-2S_ferredoxin-type"/>
</dbReference>
<evidence type="ECO:0000259" key="11">
    <source>
        <dbReference type="PROSITE" id="PS51669"/>
    </source>
</evidence>
<dbReference type="CDD" id="cd00508">
    <property type="entry name" value="MopB_CT_Fdh-Nap-like"/>
    <property type="match status" value="1"/>
</dbReference>
<feature type="region of interest" description="Disordered" evidence="8">
    <location>
        <begin position="886"/>
        <end position="908"/>
    </location>
</feature>
<feature type="domain" description="4Fe-4S ferredoxin-type" evidence="10">
    <location>
        <begin position="133"/>
        <end position="152"/>
    </location>
</feature>
<dbReference type="PANTHER" id="PTHR43105:SF14">
    <property type="entry name" value="FORMATE DEHYDROGENASE H"/>
    <property type="match status" value="1"/>
</dbReference>
<dbReference type="Proteomes" id="UP000662678">
    <property type="component" value="Unassembled WGS sequence"/>
</dbReference>
<dbReference type="InterPro" id="IPR006657">
    <property type="entry name" value="MoPterin_dinucl-bd_dom"/>
</dbReference>
<evidence type="ECO:0000256" key="3">
    <source>
        <dbReference type="ARBA" id="ARBA00022723"/>
    </source>
</evidence>
<dbReference type="PROSITE" id="PS51379">
    <property type="entry name" value="4FE4S_FER_2"/>
    <property type="match status" value="2"/>
</dbReference>
<protein>
    <submittedName>
        <fullName evidence="12">Formate dehydrogenase subunit alpha</fullName>
    </submittedName>
</protein>
<dbReference type="InterPro" id="IPR036010">
    <property type="entry name" value="2Fe-2S_ferredoxin-like_sf"/>
</dbReference>
<dbReference type="SUPFAM" id="SSF53706">
    <property type="entry name" value="Formate dehydrogenase/DMSO reductase, domains 1-3"/>
    <property type="match status" value="1"/>
</dbReference>
<dbReference type="Gene3D" id="2.40.40.20">
    <property type="match status" value="1"/>
</dbReference>
<dbReference type="InterPro" id="IPR041924">
    <property type="entry name" value="Formate_Dh-H_N"/>
</dbReference>
<dbReference type="PIRSF" id="PIRSF036643">
    <property type="entry name" value="FDH_alpha"/>
    <property type="match status" value="1"/>
</dbReference>
<dbReference type="SMART" id="SM00926">
    <property type="entry name" value="Molybdop_Fe4S4"/>
    <property type="match status" value="1"/>
</dbReference>
<dbReference type="PROSITE" id="PS00198">
    <property type="entry name" value="4FE4S_FER_1"/>
    <property type="match status" value="1"/>
</dbReference>
<evidence type="ECO:0000256" key="7">
    <source>
        <dbReference type="ARBA" id="ARBA00023014"/>
    </source>
</evidence>
<dbReference type="InterPro" id="IPR009010">
    <property type="entry name" value="Asp_de-COase-like_dom_sf"/>
</dbReference>
<feature type="domain" description="4Fe-4S Mo/W bis-MGD-type" evidence="11">
    <location>
        <begin position="209"/>
        <end position="264"/>
    </location>
</feature>
<dbReference type="InterPro" id="IPR054351">
    <property type="entry name" value="NADH_UbQ_OxRdtase_ferredoxin"/>
</dbReference>
<evidence type="ECO:0000313" key="13">
    <source>
        <dbReference type="Proteomes" id="UP000662678"/>
    </source>
</evidence>
<evidence type="ECO:0000259" key="9">
    <source>
        <dbReference type="PROSITE" id="PS51085"/>
    </source>
</evidence>
<dbReference type="InterPro" id="IPR006656">
    <property type="entry name" value="Mopterin_OxRdtase"/>
</dbReference>
<keyword evidence="4" id="KW-0677">Repeat</keyword>
<evidence type="ECO:0000256" key="8">
    <source>
        <dbReference type="SAM" id="MobiDB-lite"/>
    </source>
</evidence>
<dbReference type="SUPFAM" id="SSF50692">
    <property type="entry name" value="ADC-like"/>
    <property type="match status" value="1"/>
</dbReference>
<dbReference type="NCBIfam" id="TIGR01591">
    <property type="entry name" value="Fdh-alpha"/>
    <property type="match status" value="1"/>
</dbReference>
<comment type="caution">
    <text evidence="12">The sequence shown here is derived from an EMBL/GenBank/DDBJ whole genome shotgun (WGS) entry which is preliminary data.</text>
</comment>
<dbReference type="InterPro" id="IPR006963">
    <property type="entry name" value="Mopterin_OxRdtase_4Fe-4S_dom"/>
</dbReference>
<dbReference type="Gene3D" id="3.10.20.740">
    <property type="match status" value="1"/>
</dbReference>
<keyword evidence="3" id="KW-0479">Metal-binding</keyword>
<dbReference type="Pfam" id="PF04879">
    <property type="entry name" value="Molybdop_Fe4S4"/>
    <property type="match status" value="1"/>
</dbReference>
<dbReference type="PROSITE" id="PS00551">
    <property type="entry name" value="MOLYBDOPTERIN_PROK_1"/>
    <property type="match status" value="1"/>
</dbReference>
<keyword evidence="6" id="KW-0408">Iron</keyword>
<dbReference type="PANTHER" id="PTHR43105">
    <property type="entry name" value="RESPIRATORY NITRATE REDUCTASE"/>
    <property type="match status" value="1"/>
</dbReference>
<dbReference type="Pfam" id="PF01568">
    <property type="entry name" value="Molydop_binding"/>
    <property type="match status" value="1"/>
</dbReference>
<keyword evidence="5" id="KW-0560">Oxidoreductase</keyword>
<dbReference type="InterPro" id="IPR017900">
    <property type="entry name" value="4Fe4S_Fe_S_CS"/>
</dbReference>
<dbReference type="Gene3D" id="3.30.70.20">
    <property type="match status" value="1"/>
</dbReference>
<evidence type="ECO:0000313" key="12">
    <source>
        <dbReference type="EMBL" id="GHD70235.1"/>
    </source>
</evidence>
<dbReference type="SUPFAM" id="SSF54292">
    <property type="entry name" value="2Fe-2S ferredoxin-like"/>
    <property type="match status" value="1"/>
</dbReference>
<evidence type="ECO:0000256" key="2">
    <source>
        <dbReference type="ARBA" id="ARBA00022485"/>
    </source>
</evidence>
<evidence type="ECO:0000256" key="4">
    <source>
        <dbReference type="ARBA" id="ARBA00022737"/>
    </source>
</evidence>
<reference evidence="13" key="1">
    <citation type="journal article" date="2019" name="Int. J. Syst. Evol. Microbiol.">
        <title>The Global Catalogue of Microorganisms (GCM) 10K type strain sequencing project: providing services to taxonomists for standard genome sequencing and annotation.</title>
        <authorList>
            <consortium name="The Broad Institute Genomics Platform"/>
            <consortium name="The Broad Institute Genome Sequencing Center for Infectious Disease"/>
            <person name="Wu L."/>
            <person name="Ma J."/>
        </authorList>
    </citation>
    <scope>NUCLEOTIDE SEQUENCE [LARGE SCALE GENOMIC DNA]</scope>
    <source>
        <strain evidence="13">KCTC 23713</strain>
    </source>
</reference>
<proteinExistence type="inferred from homology"/>
<keyword evidence="2" id="KW-0004">4Fe-4S</keyword>
<dbReference type="Gene3D" id="3.40.50.740">
    <property type="match status" value="1"/>
</dbReference>
<dbReference type="InterPro" id="IPR006478">
    <property type="entry name" value="Formate_DH_asu"/>
</dbReference>
<dbReference type="InterPro" id="IPR027467">
    <property type="entry name" value="MopterinOxRdtase_cofactor_BS"/>
</dbReference>
<dbReference type="Pfam" id="PF22117">
    <property type="entry name" value="Fer4_Nqo3"/>
    <property type="match status" value="1"/>
</dbReference>
<dbReference type="InterPro" id="IPR017896">
    <property type="entry name" value="4Fe4S_Fe-S-bd"/>
</dbReference>
<organism evidence="12 13">
    <name type="scientific">Vogesella fluminis</name>
    <dbReference type="NCBI Taxonomy" id="1069161"/>
    <lineage>
        <taxon>Bacteria</taxon>
        <taxon>Pseudomonadati</taxon>
        <taxon>Pseudomonadota</taxon>
        <taxon>Betaproteobacteria</taxon>
        <taxon>Neisseriales</taxon>
        <taxon>Chromobacteriaceae</taxon>
        <taxon>Vogesella</taxon>
    </lineage>
</organism>
<accession>A0ABQ3H5U9</accession>
<evidence type="ECO:0000259" key="10">
    <source>
        <dbReference type="PROSITE" id="PS51379"/>
    </source>
</evidence>
<evidence type="ECO:0000256" key="1">
    <source>
        <dbReference type="ARBA" id="ARBA00007023"/>
    </source>
</evidence>
<gene>
    <name evidence="12" type="ORF">GCM10011419_00080</name>
</gene>
<comment type="similarity">
    <text evidence="1">In the C-terminal section; belongs to the prokaryotic molybdopterin-containing oxidoreductase family.</text>
</comment>
<feature type="domain" description="2Fe-2S ferredoxin-type" evidence="9">
    <location>
        <begin position="1"/>
        <end position="78"/>
    </location>
</feature>
<dbReference type="PROSITE" id="PS51085">
    <property type="entry name" value="2FE2S_FER_2"/>
    <property type="match status" value="1"/>
</dbReference>
<feature type="domain" description="4Fe-4S ferredoxin-type" evidence="10">
    <location>
        <begin position="176"/>
        <end position="205"/>
    </location>
</feature>
<evidence type="ECO:0000256" key="6">
    <source>
        <dbReference type="ARBA" id="ARBA00023004"/>
    </source>
</evidence>
<name>A0ABQ3H5U9_9NEIS</name>
<keyword evidence="7" id="KW-0411">Iron-sulfur</keyword>
<dbReference type="SUPFAM" id="SSF54862">
    <property type="entry name" value="4Fe-4S ferredoxins"/>
    <property type="match status" value="1"/>
</dbReference>
<dbReference type="EMBL" id="BMYP01000001">
    <property type="protein sequence ID" value="GHD70235.1"/>
    <property type="molecule type" value="Genomic_DNA"/>
</dbReference>
<keyword evidence="13" id="KW-1185">Reference proteome</keyword>
<dbReference type="CDD" id="cd02753">
    <property type="entry name" value="MopB_Formate-Dh-H"/>
    <property type="match status" value="1"/>
</dbReference>
<dbReference type="Gene3D" id="3.40.228.10">
    <property type="entry name" value="Dimethylsulfoxide Reductase, domain 2"/>
    <property type="match status" value="1"/>
</dbReference>
<dbReference type="RefSeq" id="WP_189351599.1">
    <property type="nucleotide sequence ID" value="NZ_BMYP01000001.1"/>
</dbReference>
<dbReference type="InterPro" id="IPR050123">
    <property type="entry name" value="Prok_molybdopt-oxidoreductase"/>
</dbReference>
<dbReference type="Pfam" id="PF00384">
    <property type="entry name" value="Molybdopterin"/>
    <property type="match status" value="1"/>
</dbReference>
<evidence type="ECO:0000256" key="5">
    <source>
        <dbReference type="ARBA" id="ARBA00023002"/>
    </source>
</evidence>